<dbReference type="FunCoup" id="A0A804IKM5">
    <property type="interactions" value="2441"/>
</dbReference>
<dbReference type="Gramene" id="Ma04_t03550.1">
    <property type="protein sequence ID" value="Ma04_p03550.1"/>
    <property type="gene ID" value="Ma04_g03550"/>
</dbReference>
<sequence length="229" mass="24702">MGGGDSNINGDGSSSSNSSGEEDGDAAWKAAINSVATVGFGLSASNGRPKTDPTAVDSSEDDDDDATAQLHQQGRWQAPKLKLYQIKAQKILDDLLDRSLMMVRNPIPSIDEFPQSEEAGIRLFSNSPAGIILDPVDEHPLPRTKPRLLPGEEINEKSKKFKSQIRSVVLNGNDIMATAAEACERALARSEAKEAAAKAAAKREEERVSELKKARGEKWLPSVAKYMQA</sequence>
<feature type="compositionally biased region" description="Low complexity" evidence="2">
    <location>
        <begin position="1"/>
        <end position="19"/>
    </location>
</feature>
<gene>
    <name evidence="3" type="ORF">GSMUA_108890.1</name>
</gene>
<feature type="region of interest" description="Disordered" evidence="2">
    <location>
        <begin position="1"/>
        <end position="28"/>
    </location>
</feature>
<keyword evidence="5" id="KW-1185">Reference proteome</keyword>
<dbReference type="AlphaFoldDB" id="A0A804IKM5"/>
<dbReference type="EMBL" id="HG996469">
    <property type="protein sequence ID" value="CAG1841095.1"/>
    <property type="molecule type" value="Genomic_DNA"/>
</dbReference>
<keyword evidence="1" id="KW-0175">Coiled coil</keyword>
<evidence type="ECO:0000256" key="2">
    <source>
        <dbReference type="SAM" id="MobiDB-lite"/>
    </source>
</evidence>
<evidence type="ECO:0000256" key="1">
    <source>
        <dbReference type="SAM" id="Coils"/>
    </source>
</evidence>
<dbReference type="PANTHER" id="PTHR36765">
    <property type="entry name" value="EXPRESSED PROTEIN"/>
    <property type="match status" value="1"/>
</dbReference>
<dbReference type="PANTHER" id="PTHR36765:SF1">
    <property type="entry name" value="EXPRESSED PROTEIN"/>
    <property type="match status" value="1"/>
</dbReference>
<accession>A0A804IKM5</accession>
<feature type="coiled-coil region" evidence="1">
    <location>
        <begin position="187"/>
        <end position="214"/>
    </location>
</feature>
<organism evidence="4 5">
    <name type="scientific">Musa acuminata subsp. malaccensis</name>
    <name type="common">Wild banana</name>
    <name type="synonym">Musa malaccensis</name>
    <dbReference type="NCBI Taxonomy" id="214687"/>
    <lineage>
        <taxon>Eukaryota</taxon>
        <taxon>Viridiplantae</taxon>
        <taxon>Streptophyta</taxon>
        <taxon>Embryophyta</taxon>
        <taxon>Tracheophyta</taxon>
        <taxon>Spermatophyta</taxon>
        <taxon>Magnoliopsida</taxon>
        <taxon>Liliopsida</taxon>
        <taxon>Zingiberales</taxon>
        <taxon>Musaceae</taxon>
        <taxon>Musa</taxon>
    </lineage>
</organism>
<reference evidence="3" key="1">
    <citation type="submission" date="2021-03" db="EMBL/GenBank/DDBJ databases">
        <authorList>
            <consortium name="Genoscope - CEA"/>
            <person name="William W."/>
        </authorList>
    </citation>
    <scope>NUCLEOTIDE SEQUENCE</scope>
    <source>
        <strain evidence="3">Doubled-haploid Pahang</strain>
    </source>
</reference>
<name>A0A804IKM5_MUSAM</name>
<dbReference type="OMA" id="EIVKAPC"/>
<evidence type="ECO:0000313" key="5">
    <source>
        <dbReference type="Proteomes" id="UP000012960"/>
    </source>
</evidence>
<dbReference type="Proteomes" id="UP000012960">
    <property type="component" value="Unplaced"/>
</dbReference>
<reference evidence="4" key="2">
    <citation type="submission" date="2021-05" db="UniProtKB">
        <authorList>
            <consortium name="EnsemblPlants"/>
        </authorList>
    </citation>
    <scope>IDENTIFICATION</scope>
    <source>
        <strain evidence="4">subsp. malaccensis</strain>
    </source>
</reference>
<feature type="region of interest" description="Disordered" evidence="2">
    <location>
        <begin position="41"/>
        <end position="74"/>
    </location>
</feature>
<proteinExistence type="predicted"/>
<protein>
    <submittedName>
        <fullName evidence="3">(wild Malaysian banana) hypothetical protein</fullName>
    </submittedName>
</protein>
<dbReference type="OrthoDB" id="1919921at2759"/>
<evidence type="ECO:0000313" key="4">
    <source>
        <dbReference type="EnsemblPlants" id="Ma04_p03550.1"/>
    </source>
</evidence>
<dbReference type="EnsemblPlants" id="Ma04_t03550.1">
    <property type="protein sequence ID" value="Ma04_p03550.1"/>
    <property type="gene ID" value="Ma04_g03550"/>
</dbReference>
<evidence type="ECO:0000313" key="3">
    <source>
        <dbReference type="EMBL" id="CAG1841095.1"/>
    </source>
</evidence>